<dbReference type="Proteomes" id="UP000037069">
    <property type="component" value="Unassembled WGS sequence"/>
</dbReference>
<sequence length="860" mass="96981">MEEMSVDKYSSTELSKNLDISCVNKDPVAALNKIFGQVHYKSSLVAGVHNKCCFKVSLQVEGRYFSATGRTFKQAQRSSALAALANLCSVFVDKNNLKCAQVSDKKKLNTKDELHNNSINETDSNSNSDITQITNESKQSVTEIPEIKSSALTTLPKTLDAIDNTSQQKELIPLTIKEIEAKCLDEKSIPLENVTNLPTTSDSQPKVAETKIQKAICKKLFSSENSFDLGCMLGSKLKSCKVNLKRKPLTNKTFSHMNVENVESMEMKVCVKKSYARNPIESCVSSVVIIEESFQKSQKIISVNKSDQPRSLKRRHGDSPQFEQPLAKRRATNKCKTLCQMPQNIGSGRYSQKNTNAVMTLQNLCPNLQFILEAEMGSALVPYFMMSAIVDGRKFFGHGKTIQLAKHDAAVQILNHIEKSKTPANRQNNQQLVLQNNTNRNNASSYDLQSEYLNNRQNNQQMVLPNNNRNNASSAYQLPTQKADIVEAKIMQKFEQLTKGRQEIREYKVLAGVVMTFNMNFEKAKVVSIATGTKCINGGNICCNGSVLNDSHAEVVAKRGLMKYLYNQLRWQCDPELQQNSIFQRNPNGLQIPYSLKSNVHFHLYINTAPCGDARVFSFNDQFNTNNNKTFRSFNNDQYGQLRTKVEGDIGTTPIGTRYYPQTWDGVLLGEPLLTMSCSDKIARWNVVGVQGALLSHLIEPIYLHSIVLGSMFNAKHLNRAFCGRIQHTLGYLPQPYRLNRPLLGQTSTPLPRNTYRVPSLGINWNFGDNDTEIISLPTGRRIYNETSLLTKQAFFYNYNYLLKNLPNIGGAYMSNNYAEAKENARYFQIVKKEMFAAFYRADLGSWVIKPIEQNEFTMN</sequence>
<dbReference type="Gene3D" id="3.30.160.20">
    <property type="match status" value="2"/>
</dbReference>
<dbReference type="SMART" id="SM00358">
    <property type="entry name" value="DSRM"/>
    <property type="match status" value="2"/>
</dbReference>
<keyword evidence="1" id="KW-0694">RNA-binding</keyword>
<dbReference type="GO" id="GO:0010468">
    <property type="term" value="P:regulation of gene expression"/>
    <property type="evidence" value="ECO:0007669"/>
    <property type="project" value="UniProtKB-ARBA"/>
</dbReference>
<evidence type="ECO:0000259" key="3">
    <source>
        <dbReference type="PROSITE" id="PS50137"/>
    </source>
</evidence>
<dbReference type="PROSITE" id="PS50137">
    <property type="entry name" value="DS_RBD"/>
    <property type="match status" value="1"/>
</dbReference>
<gene>
    <name evidence="5" type="ORF">FF38_13115</name>
</gene>
<dbReference type="GO" id="GO:0005730">
    <property type="term" value="C:nucleolus"/>
    <property type="evidence" value="ECO:0007669"/>
    <property type="project" value="TreeGrafter"/>
</dbReference>
<keyword evidence="6" id="KW-1185">Reference proteome</keyword>
<dbReference type="GO" id="GO:0008251">
    <property type="term" value="F:tRNA-specific adenosine deaminase activity"/>
    <property type="evidence" value="ECO:0007669"/>
    <property type="project" value="TreeGrafter"/>
</dbReference>
<dbReference type="GO" id="GO:0006382">
    <property type="term" value="P:adenosine to inosine editing"/>
    <property type="evidence" value="ECO:0007669"/>
    <property type="project" value="TreeGrafter"/>
</dbReference>
<dbReference type="GO" id="GO:0005737">
    <property type="term" value="C:cytoplasm"/>
    <property type="evidence" value="ECO:0007669"/>
    <property type="project" value="TreeGrafter"/>
</dbReference>
<reference evidence="5 6" key="1">
    <citation type="journal article" date="2015" name="Nat. Commun.">
        <title>Lucilia cuprina genome unlocks parasitic fly biology to underpin future interventions.</title>
        <authorList>
            <person name="Anstead C.A."/>
            <person name="Korhonen P.K."/>
            <person name="Young N.D."/>
            <person name="Hall R.S."/>
            <person name="Jex A.R."/>
            <person name="Murali S.C."/>
            <person name="Hughes D.S."/>
            <person name="Lee S.F."/>
            <person name="Perry T."/>
            <person name="Stroehlein A.J."/>
            <person name="Ansell B.R."/>
            <person name="Breugelmans B."/>
            <person name="Hofmann A."/>
            <person name="Qu J."/>
            <person name="Dugan S."/>
            <person name="Lee S.L."/>
            <person name="Chao H."/>
            <person name="Dinh H."/>
            <person name="Han Y."/>
            <person name="Doddapaneni H.V."/>
            <person name="Worley K.C."/>
            <person name="Muzny D.M."/>
            <person name="Ioannidis P."/>
            <person name="Waterhouse R.M."/>
            <person name="Zdobnov E.M."/>
            <person name="James P.J."/>
            <person name="Bagnall N.H."/>
            <person name="Kotze A.C."/>
            <person name="Gibbs R.A."/>
            <person name="Richards S."/>
            <person name="Batterham P."/>
            <person name="Gasser R.B."/>
        </authorList>
    </citation>
    <scope>NUCLEOTIDE SEQUENCE [LARGE SCALE GENOMIC DNA]</scope>
    <source>
        <strain evidence="5 6">LS</strain>
        <tissue evidence="5">Full body</tissue>
    </source>
</reference>
<dbReference type="Pfam" id="PF00035">
    <property type="entry name" value="dsrm"/>
    <property type="match status" value="1"/>
</dbReference>
<feature type="region of interest" description="Disordered" evidence="2">
    <location>
        <begin position="305"/>
        <end position="327"/>
    </location>
</feature>
<name>A0A0L0CMA0_LUCCU</name>
<feature type="compositionally biased region" description="Polar residues" evidence="2">
    <location>
        <begin position="116"/>
        <end position="139"/>
    </location>
</feature>
<dbReference type="GO" id="GO:0003725">
    <property type="term" value="F:double-stranded RNA binding"/>
    <property type="evidence" value="ECO:0007669"/>
    <property type="project" value="TreeGrafter"/>
</dbReference>
<dbReference type="PANTHER" id="PTHR10910:SF62">
    <property type="entry name" value="AT07585P-RELATED"/>
    <property type="match status" value="1"/>
</dbReference>
<feature type="region of interest" description="Disordered" evidence="2">
    <location>
        <begin position="111"/>
        <end position="139"/>
    </location>
</feature>
<dbReference type="GO" id="GO:0003726">
    <property type="term" value="F:double-stranded RNA adenosine deaminase activity"/>
    <property type="evidence" value="ECO:0007669"/>
    <property type="project" value="TreeGrafter"/>
</dbReference>
<dbReference type="GO" id="GO:0006396">
    <property type="term" value="P:RNA processing"/>
    <property type="evidence" value="ECO:0007669"/>
    <property type="project" value="InterPro"/>
</dbReference>
<feature type="domain" description="A to I editase" evidence="4">
    <location>
        <begin position="528"/>
        <end position="857"/>
    </location>
</feature>
<evidence type="ECO:0000259" key="4">
    <source>
        <dbReference type="PROSITE" id="PS50141"/>
    </source>
</evidence>
<evidence type="ECO:0000256" key="2">
    <source>
        <dbReference type="SAM" id="MobiDB-lite"/>
    </source>
</evidence>
<dbReference type="InterPro" id="IPR014720">
    <property type="entry name" value="dsRBD_dom"/>
</dbReference>
<evidence type="ECO:0000313" key="6">
    <source>
        <dbReference type="Proteomes" id="UP000037069"/>
    </source>
</evidence>
<dbReference type="PROSITE" id="PS50141">
    <property type="entry name" value="A_DEAMIN_EDITASE"/>
    <property type="match status" value="1"/>
</dbReference>
<accession>A0A0L0CMA0</accession>
<comment type="caution">
    <text evidence="5">The sequence shown here is derived from an EMBL/GenBank/DDBJ whole genome shotgun (WGS) entry which is preliminary data.</text>
</comment>
<dbReference type="SMART" id="SM00552">
    <property type="entry name" value="ADEAMc"/>
    <property type="match status" value="1"/>
</dbReference>
<dbReference type="OrthoDB" id="10268011at2759"/>
<evidence type="ECO:0000313" key="5">
    <source>
        <dbReference type="EMBL" id="KNC32594.1"/>
    </source>
</evidence>
<dbReference type="STRING" id="7375.A0A0L0CMA0"/>
<feature type="domain" description="DRBM" evidence="3">
    <location>
        <begin position="369"/>
        <end position="419"/>
    </location>
</feature>
<protein>
    <submittedName>
        <fullName evidence="5">Double-stranded RNA-specific editase Adar</fullName>
    </submittedName>
</protein>
<dbReference type="InterPro" id="IPR002466">
    <property type="entry name" value="A_deamin"/>
</dbReference>
<dbReference type="AlphaFoldDB" id="A0A0L0CMA0"/>
<evidence type="ECO:0000256" key="1">
    <source>
        <dbReference type="PROSITE-ProRule" id="PRU00266"/>
    </source>
</evidence>
<dbReference type="Pfam" id="PF02137">
    <property type="entry name" value="A_deamin"/>
    <property type="match status" value="1"/>
</dbReference>
<proteinExistence type="predicted"/>
<dbReference type="EMBL" id="JRES01000301">
    <property type="protein sequence ID" value="KNC32594.1"/>
    <property type="molecule type" value="Genomic_DNA"/>
</dbReference>
<dbReference type="PANTHER" id="PTHR10910">
    <property type="entry name" value="EUKARYOTE SPECIFIC DSRNA BINDING PROTEIN"/>
    <property type="match status" value="1"/>
</dbReference>
<organism evidence="5 6">
    <name type="scientific">Lucilia cuprina</name>
    <name type="common">Green bottle fly</name>
    <name type="synonym">Australian sheep blowfly</name>
    <dbReference type="NCBI Taxonomy" id="7375"/>
    <lineage>
        <taxon>Eukaryota</taxon>
        <taxon>Metazoa</taxon>
        <taxon>Ecdysozoa</taxon>
        <taxon>Arthropoda</taxon>
        <taxon>Hexapoda</taxon>
        <taxon>Insecta</taxon>
        <taxon>Pterygota</taxon>
        <taxon>Neoptera</taxon>
        <taxon>Endopterygota</taxon>
        <taxon>Diptera</taxon>
        <taxon>Brachycera</taxon>
        <taxon>Muscomorpha</taxon>
        <taxon>Oestroidea</taxon>
        <taxon>Calliphoridae</taxon>
        <taxon>Luciliinae</taxon>
        <taxon>Lucilia</taxon>
    </lineage>
</organism>
<dbReference type="SUPFAM" id="SSF54768">
    <property type="entry name" value="dsRNA-binding domain-like"/>
    <property type="match status" value="2"/>
</dbReference>